<dbReference type="AlphaFoldDB" id="A0A6C0HUS5"/>
<evidence type="ECO:0008006" key="3">
    <source>
        <dbReference type="Google" id="ProtNLM"/>
    </source>
</evidence>
<sequence length="205" mass="23364">MSVYQCEHCQFITMNKSDYNKHIHTMKHLSRIPEHEPIVPAVEERVKDAKLFLCSHCNKAYKSKNGLHYHSKKCVCGAIVDISNEIIPMDISFLEIHEPVLSGKIGHSCETTKIVGRVTASFDDIPFSRDSSTNLILCYQTKEEEEEEEDDCEYVDEAFHMGVILDLLPEANENMTEFILYTGSAAVLGVFAYVVFTHLFHYVPV</sequence>
<dbReference type="EMBL" id="MN740015">
    <property type="protein sequence ID" value="QHT84037.1"/>
    <property type="molecule type" value="Genomic_DNA"/>
</dbReference>
<feature type="transmembrane region" description="Helical" evidence="1">
    <location>
        <begin position="178"/>
        <end position="200"/>
    </location>
</feature>
<evidence type="ECO:0000313" key="2">
    <source>
        <dbReference type="EMBL" id="QHT84037.1"/>
    </source>
</evidence>
<name>A0A6C0HUS5_9ZZZZ</name>
<protein>
    <recommendedName>
        <fullName evidence="3">C2H2-type domain-containing protein</fullName>
    </recommendedName>
</protein>
<dbReference type="Gene3D" id="3.30.160.60">
    <property type="entry name" value="Classic Zinc Finger"/>
    <property type="match status" value="1"/>
</dbReference>
<keyword evidence="1" id="KW-0812">Transmembrane</keyword>
<keyword evidence="1" id="KW-0472">Membrane</keyword>
<evidence type="ECO:0000256" key="1">
    <source>
        <dbReference type="SAM" id="Phobius"/>
    </source>
</evidence>
<accession>A0A6C0HUS5</accession>
<reference evidence="2" key="1">
    <citation type="journal article" date="2020" name="Nature">
        <title>Giant virus diversity and host interactions through global metagenomics.</title>
        <authorList>
            <person name="Schulz F."/>
            <person name="Roux S."/>
            <person name="Paez-Espino D."/>
            <person name="Jungbluth S."/>
            <person name="Walsh D.A."/>
            <person name="Denef V.J."/>
            <person name="McMahon K.D."/>
            <person name="Konstantinidis K.T."/>
            <person name="Eloe-Fadrosh E.A."/>
            <person name="Kyrpides N.C."/>
            <person name="Woyke T."/>
        </authorList>
    </citation>
    <scope>NUCLEOTIDE SEQUENCE</scope>
    <source>
        <strain evidence="2">GVMAG-M-3300023184-16</strain>
    </source>
</reference>
<proteinExistence type="predicted"/>
<organism evidence="2">
    <name type="scientific">viral metagenome</name>
    <dbReference type="NCBI Taxonomy" id="1070528"/>
    <lineage>
        <taxon>unclassified sequences</taxon>
        <taxon>metagenomes</taxon>
        <taxon>organismal metagenomes</taxon>
    </lineage>
</organism>
<dbReference type="InterPro" id="IPR036236">
    <property type="entry name" value="Znf_C2H2_sf"/>
</dbReference>
<dbReference type="SUPFAM" id="SSF57667">
    <property type="entry name" value="beta-beta-alpha zinc fingers"/>
    <property type="match status" value="1"/>
</dbReference>
<keyword evidence="1" id="KW-1133">Transmembrane helix</keyword>